<reference evidence="1 2" key="1">
    <citation type="submission" date="2018-01" db="EMBL/GenBank/DDBJ databases">
        <title>Draft genome sequence of Salinispora sp. 13K206.</title>
        <authorList>
            <person name="Sahin N."/>
            <person name="Saygin H."/>
            <person name="Ay H."/>
        </authorList>
    </citation>
    <scope>NUCLEOTIDE SEQUENCE [LARGE SCALE GENOMIC DNA]</scope>
    <source>
        <strain evidence="1 2">13K206</strain>
    </source>
</reference>
<protein>
    <submittedName>
        <fullName evidence="1">Uncharacterized protein</fullName>
    </submittedName>
</protein>
<organism evidence="1 2">
    <name type="scientific">Micromonospora deserti</name>
    <dbReference type="NCBI Taxonomy" id="2070366"/>
    <lineage>
        <taxon>Bacteria</taxon>
        <taxon>Bacillati</taxon>
        <taxon>Actinomycetota</taxon>
        <taxon>Actinomycetes</taxon>
        <taxon>Micromonosporales</taxon>
        <taxon>Micromonosporaceae</taxon>
        <taxon>Micromonospora</taxon>
    </lineage>
</organism>
<sequence length="70" mass="8057">MRLLWLQRETRRAVRTRQREAAALLARTSMETCILGLWCLHNPTAASKLRTSEFNDLVRNRTVGAPVRHG</sequence>
<evidence type="ECO:0000313" key="1">
    <source>
        <dbReference type="EMBL" id="PZG01485.1"/>
    </source>
</evidence>
<accession>A0A2W2D7S6</accession>
<evidence type="ECO:0000313" key="2">
    <source>
        <dbReference type="Proteomes" id="UP000248749"/>
    </source>
</evidence>
<dbReference type="EMBL" id="POUB01000028">
    <property type="protein sequence ID" value="PZG01485.1"/>
    <property type="molecule type" value="Genomic_DNA"/>
</dbReference>
<gene>
    <name evidence="1" type="ORF">C1I99_07030</name>
</gene>
<proteinExistence type="predicted"/>
<dbReference type="AlphaFoldDB" id="A0A2W2D7S6"/>
<comment type="caution">
    <text evidence="1">The sequence shown here is derived from an EMBL/GenBank/DDBJ whole genome shotgun (WGS) entry which is preliminary data.</text>
</comment>
<dbReference type="Proteomes" id="UP000248749">
    <property type="component" value="Unassembled WGS sequence"/>
</dbReference>
<keyword evidence="2" id="KW-1185">Reference proteome</keyword>
<name>A0A2W2D7S6_9ACTN</name>